<organism evidence="2 3">
    <name type="scientific">Armillaria luteobubalina</name>
    <dbReference type="NCBI Taxonomy" id="153913"/>
    <lineage>
        <taxon>Eukaryota</taxon>
        <taxon>Fungi</taxon>
        <taxon>Dikarya</taxon>
        <taxon>Basidiomycota</taxon>
        <taxon>Agaricomycotina</taxon>
        <taxon>Agaricomycetes</taxon>
        <taxon>Agaricomycetidae</taxon>
        <taxon>Agaricales</taxon>
        <taxon>Marasmiineae</taxon>
        <taxon>Physalacriaceae</taxon>
        <taxon>Armillaria</taxon>
    </lineage>
</organism>
<name>A0AA39QA01_9AGAR</name>
<protein>
    <submittedName>
        <fullName evidence="2">Uncharacterized protein</fullName>
    </submittedName>
</protein>
<dbReference type="AlphaFoldDB" id="A0AA39QA01"/>
<feature type="non-terminal residue" evidence="2">
    <location>
        <position position="88"/>
    </location>
</feature>
<proteinExistence type="predicted"/>
<feature type="signal peptide" evidence="1">
    <location>
        <begin position="1"/>
        <end position="25"/>
    </location>
</feature>
<sequence length="88" mass="9904">FLFHASHELMTLAVVFSSTAPGSFSADHEYREEGLLQYIHGGTPSHVNVTTECYERLEVALMTRIPVSIRMQVPRCQMRPRSNATAPK</sequence>
<evidence type="ECO:0000313" key="3">
    <source>
        <dbReference type="Proteomes" id="UP001175228"/>
    </source>
</evidence>
<feature type="chain" id="PRO_5041341142" evidence="1">
    <location>
        <begin position="26"/>
        <end position="88"/>
    </location>
</feature>
<keyword evidence="1" id="KW-0732">Signal</keyword>
<dbReference type="EMBL" id="JAUEPU010000010">
    <property type="protein sequence ID" value="KAK0498691.1"/>
    <property type="molecule type" value="Genomic_DNA"/>
</dbReference>
<evidence type="ECO:0000256" key="1">
    <source>
        <dbReference type="SAM" id="SignalP"/>
    </source>
</evidence>
<gene>
    <name evidence="2" type="ORF">EDD18DRAFT_1153284</name>
</gene>
<keyword evidence="3" id="KW-1185">Reference proteome</keyword>
<dbReference type="Proteomes" id="UP001175228">
    <property type="component" value="Unassembled WGS sequence"/>
</dbReference>
<comment type="caution">
    <text evidence="2">The sequence shown here is derived from an EMBL/GenBank/DDBJ whole genome shotgun (WGS) entry which is preliminary data.</text>
</comment>
<reference evidence="2" key="1">
    <citation type="submission" date="2023-06" db="EMBL/GenBank/DDBJ databases">
        <authorList>
            <consortium name="Lawrence Berkeley National Laboratory"/>
            <person name="Ahrendt S."/>
            <person name="Sahu N."/>
            <person name="Indic B."/>
            <person name="Wong-Bajracharya J."/>
            <person name="Merenyi Z."/>
            <person name="Ke H.-M."/>
            <person name="Monk M."/>
            <person name="Kocsube S."/>
            <person name="Drula E."/>
            <person name="Lipzen A."/>
            <person name="Balint B."/>
            <person name="Henrissat B."/>
            <person name="Andreopoulos B."/>
            <person name="Martin F.M."/>
            <person name="Harder C.B."/>
            <person name="Rigling D."/>
            <person name="Ford K.L."/>
            <person name="Foster G.D."/>
            <person name="Pangilinan J."/>
            <person name="Papanicolaou A."/>
            <person name="Barry K."/>
            <person name="LaButti K."/>
            <person name="Viragh M."/>
            <person name="Koriabine M."/>
            <person name="Yan M."/>
            <person name="Riley R."/>
            <person name="Champramary S."/>
            <person name="Plett K.L."/>
            <person name="Tsai I.J."/>
            <person name="Slot J."/>
            <person name="Sipos G."/>
            <person name="Plett J."/>
            <person name="Nagy L.G."/>
            <person name="Grigoriev I.V."/>
        </authorList>
    </citation>
    <scope>NUCLEOTIDE SEQUENCE</scope>
    <source>
        <strain evidence="2">HWK02</strain>
    </source>
</reference>
<evidence type="ECO:0000313" key="2">
    <source>
        <dbReference type="EMBL" id="KAK0498691.1"/>
    </source>
</evidence>
<accession>A0AA39QA01</accession>